<feature type="transmembrane region" description="Helical" evidence="5">
    <location>
        <begin position="126"/>
        <end position="144"/>
    </location>
</feature>
<evidence type="ECO:0000256" key="5">
    <source>
        <dbReference type="SAM" id="Phobius"/>
    </source>
</evidence>
<reference evidence="7" key="1">
    <citation type="submission" date="2022-09" db="EMBL/GenBank/DDBJ databases">
        <title>The genome sequence of Rhodococcus aetherivorans N1.</title>
        <authorList>
            <person name="Jiang W."/>
        </authorList>
    </citation>
    <scope>NUCLEOTIDE SEQUENCE</scope>
    <source>
        <strain evidence="7">N1</strain>
    </source>
</reference>
<evidence type="ECO:0000259" key="6">
    <source>
        <dbReference type="Pfam" id="PF13515"/>
    </source>
</evidence>
<organism evidence="7 8">
    <name type="scientific">Rhodococcus aetherivorans</name>
    <dbReference type="NCBI Taxonomy" id="191292"/>
    <lineage>
        <taxon>Bacteria</taxon>
        <taxon>Bacillati</taxon>
        <taxon>Actinomycetota</taxon>
        <taxon>Actinomycetes</taxon>
        <taxon>Mycobacteriales</taxon>
        <taxon>Nocardiaceae</taxon>
        <taxon>Rhodococcus</taxon>
    </lineage>
</organism>
<dbReference type="Proteomes" id="UP001163947">
    <property type="component" value="Chromosome"/>
</dbReference>
<protein>
    <submittedName>
        <fullName evidence="7">Aromatic acid exporter family protein</fullName>
    </submittedName>
</protein>
<proteinExistence type="predicted"/>
<dbReference type="GO" id="GO:0016020">
    <property type="term" value="C:membrane"/>
    <property type="evidence" value="ECO:0007669"/>
    <property type="project" value="UniProtKB-SubCell"/>
</dbReference>
<dbReference type="GeneID" id="83622219"/>
<feature type="transmembrane region" description="Helical" evidence="5">
    <location>
        <begin position="101"/>
        <end position="119"/>
    </location>
</feature>
<comment type="subcellular location">
    <subcellularLocation>
        <location evidence="1">Membrane</location>
        <topology evidence="1">Multi-pass membrane protein</topology>
    </subcellularLocation>
</comment>
<keyword evidence="4 5" id="KW-0472">Membrane</keyword>
<keyword evidence="3 5" id="KW-1133">Transmembrane helix</keyword>
<name>A0AA46NTB0_9NOCA</name>
<gene>
    <name evidence="7" type="ORF">OCS65_17340</name>
</gene>
<dbReference type="AlphaFoldDB" id="A0AA46NTB0"/>
<keyword evidence="2 5" id="KW-0812">Transmembrane</keyword>
<evidence type="ECO:0000313" key="8">
    <source>
        <dbReference type="Proteomes" id="UP001163947"/>
    </source>
</evidence>
<evidence type="ECO:0000256" key="4">
    <source>
        <dbReference type="ARBA" id="ARBA00023136"/>
    </source>
</evidence>
<dbReference type="EMBL" id="CP106982">
    <property type="protein sequence ID" value="UYF92258.1"/>
    <property type="molecule type" value="Genomic_DNA"/>
</dbReference>
<evidence type="ECO:0000256" key="2">
    <source>
        <dbReference type="ARBA" id="ARBA00022692"/>
    </source>
</evidence>
<accession>A0AA46NTB0</accession>
<evidence type="ECO:0000313" key="7">
    <source>
        <dbReference type="EMBL" id="UYF92258.1"/>
    </source>
</evidence>
<evidence type="ECO:0000256" key="3">
    <source>
        <dbReference type="ARBA" id="ARBA00022989"/>
    </source>
</evidence>
<feature type="domain" description="Integral membrane bound transporter" evidence="6">
    <location>
        <begin position="43"/>
        <end position="165"/>
    </location>
</feature>
<dbReference type="InterPro" id="IPR049453">
    <property type="entry name" value="Memb_transporter_dom"/>
</dbReference>
<sequence length="383" mass="40794">MLSTITEWMRFPATWTARAVRVRGHERYVAAQALKSALAAVLAWLVAAEWLTLPQAFLAPYVAVFLVETTVFRSLRQAVVQIGTVVAGVLLAATAEWLVPGQTAAIGVVVLVGWFVGRWRRFGSNGIWVAITALLVIATGAAGSPVMLGERLLETAIGAACGLVVTAVLFPPVYPVGDELGVLAREARSLLCDMAAGLGDEAGPGPGGWVRRTGEIDRMMDRAAESSQWARESVRLNPRPIAARVRDQASASDDVLDRLWYAVPALRELARVAEAASDGVLDGADDAARCSVPALLTALAELVDRIGDTAADPVRFAEPVRFDDACGECADRLAELQRSAAGSADPRVAAVLGSFWHPAHRFLTAVQDTRRVPQSGQDHQFGG</sequence>
<dbReference type="RefSeq" id="WP_168579554.1">
    <property type="nucleotide sequence ID" value="NZ_CP069306.1"/>
</dbReference>
<evidence type="ECO:0000256" key="1">
    <source>
        <dbReference type="ARBA" id="ARBA00004141"/>
    </source>
</evidence>
<dbReference type="Pfam" id="PF13515">
    <property type="entry name" value="FUSC_2"/>
    <property type="match status" value="1"/>
</dbReference>